<dbReference type="CDD" id="cd03670">
    <property type="entry name" value="NUDIX_ADPRase_Nudt9"/>
    <property type="match status" value="1"/>
</dbReference>
<dbReference type="Proteomes" id="UP001159405">
    <property type="component" value="Unassembled WGS sequence"/>
</dbReference>
<name>A0ABN8QJN3_9CNID</name>
<dbReference type="InterPro" id="IPR039989">
    <property type="entry name" value="NUDT9"/>
</dbReference>
<protein>
    <recommendedName>
        <fullName evidence="1">Nudix hydrolase domain-containing protein</fullName>
    </recommendedName>
</protein>
<evidence type="ECO:0000313" key="3">
    <source>
        <dbReference type="Proteomes" id="UP001159405"/>
    </source>
</evidence>
<accession>A0ABN8QJN3</accession>
<dbReference type="InterPro" id="IPR015797">
    <property type="entry name" value="NUDIX_hydrolase-like_dom_sf"/>
</dbReference>
<evidence type="ECO:0000259" key="1">
    <source>
        <dbReference type="PROSITE" id="PS51462"/>
    </source>
</evidence>
<dbReference type="EMBL" id="CALNXK010000132">
    <property type="protein sequence ID" value="CAH3165376.1"/>
    <property type="molecule type" value="Genomic_DNA"/>
</dbReference>
<reference evidence="2 3" key="1">
    <citation type="submission" date="2022-05" db="EMBL/GenBank/DDBJ databases">
        <authorList>
            <consortium name="Genoscope - CEA"/>
            <person name="William W."/>
        </authorList>
    </citation>
    <scope>NUCLEOTIDE SEQUENCE [LARGE SCALE GENOMIC DNA]</scope>
</reference>
<gene>
    <name evidence="2" type="ORF">PLOB_00007140</name>
</gene>
<dbReference type="SUPFAM" id="SSF55811">
    <property type="entry name" value="Nudix"/>
    <property type="match status" value="1"/>
</dbReference>
<dbReference type="InterPro" id="IPR000086">
    <property type="entry name" value="NUDIX_hydrolase_dom"/>
</dbReference>
<dbReference type="Gene3D" id="3.90.79.10">
    <property type="entry name" value="Nucleoside Triphosphate Pyrophosphohydrolase"/>
    <property type="match status" value="1"/>
</dbReference>
<proteinExistence type="predicted"/>
<sequence>MGRTGIAGRGLLGRWGPNHAADPIVTRWKKTPKGTVMERFGKSVLEFVAIQRQDNLQWALPGGMVEVDDTVSKTLRKEFCEEALCSEGATQEERQLITENLEQLFSNGIAVYKGYVDDPRNTDNAWIETVAMNYHDDTGNILDNIQLKAGDDACGVQWQEVSGQLSLYANHIFLLEKVAELHAACILLTEKTA</sequence>
<keyword evidence="3" id="KW-1185">Reference proteome</keyword>
<dbReference type="PANTHER" id="PTHR13030:SF13">
    <property type="entry name" value="NUDIX HYDROLASE DOMAIN-CONTAINING PROTEIN"/>
    <property type="match status" value="1"/>
</dbReference>
<feature type="domain" description="Nudix hydrolase" evidence="1">
    <location>
        <begin position="28"/>
        <end position="181"/>
    </location>
</feature>
<comment type="caution">
    <text evidence="2">The sequence shown here is derived from an EMBL/GenBank/DDBJ whole genome shotgun (WGS) entry which is preliminary data.</text>
</comment>
<organism evidence="2 3">
    <name type="scientific">Porites lobata</name>
    <dbReference type="NCBI Taxonomy" id="104759"/>
    <lineage>
        <taxon>Eukaryota</taxon>
        <taxon>Metazoa</taxon>
        <taxon>Cnidaria</taxon>
        <taxon>Anthozoa</taxon>
        <taxon>Hexacorallia</taxon>
        <taxon>Scleractinia</taxon>
        <taxon>Fungiina</taxon>
        <taxon>Poritidae</taxon>
        <taxon>Porites</taxon>
    </lineage>
</organism>
<dbReference type="PROSITE" id="PS51462">
    <property type="entry name" value="NUDIX"/>
    <property type="match status" value="1"/>
</dbReference>
<evidence type="ECO:0000313" key="2">
    <source>
        <dbReference type="EMBL" id="CAH3165376.1"/>
    </source>
</evidence>
<dbReference type="PANTHER" id="PTHR13030">
    <property type="entry name" value="NUDIX HYDROLASE"/>
    <property type="match status" value="1"/>
</dbReference>